<evidence type="ECO:0000313" key="1">
    <source>
        <dbReference type="EMBL" id="MDP9865034.1"/>
    </source>
</evidence>
<keyword evidence="1" id="KW-0418">Kinase</keyword>
<proteinExistence type="predicted"/>
<accession>A0ABT9R709</accession>
<gene>
    <name evidence="1" type="ORF">J2S55_004300</name>
</gene>
<dbReference type="RefSeq" id="WP_306863795.1">
    <property type="nucleotide sequence ID" value="NZ_JAUSRB010000002.1"/>
</dbReference>
<dbReference type="Gene3D" id="3.30.420.40">
    <property type="match status" value="1"/>
</dbReference>
<reference evidence="1 2" key="1">
    <citation type="submission" date="2023-07" db="EMBL/GenBank/DDBJ databases">
        <title>Sequencing the genomes of 1000 actinobacteria strains.</title>
        <authorList>
            <person name="Klenk H.-P."/>
        </authorList>
    </citation>
    <scope>NUCLEOTIDE SEQUENCE [LARGE SCALE GENOMIC DNA]</scope>
    <source>
        <strain evidence="1 2">DSM 44109</strain>
    </source>
</reference>
<evidence type="ECO:0000313" key="2">
    <source>
        <dbReference type="Proteomes" id="UP001230426"/>
    </source>
</evidence>
<keyword evidence="1" id="KW-0808">Transferase</keyword>
<dbReference type="InterPro" id="IPR043129">
    <property type="entry name" value="ATPase_NBD"/>
</dbReference>
<organism evidence="1 2">
    <name type="scientific">Streptosporangium brasiliense</name>
    <dbReference type="NCBI Taxonomy" id="47480"/>
    <lineage>
        <taxon>Bacteria</taxon>
        <taxon>Bacillati</taxon>
        <taxon>Actinomycetota</taxon>
        <taxon>Actinomycetes</taxon>
        <taxon>Streptosporangiales</taxon>
        <taxon>Streptosporangiaceae</taxon>
        <taxon>Streptosporangium</taxon>
    </lineage>
</organism>
<dbReference type="GO" id="GO:0016301">
    <property type="term" value="F:kinase activity"/>
    <property type="evidence" value="ECO:0007669"/>
    <property type="project" value="UniProtKB-KW"/>
</dbReference>
<protein>
    <submittedName>
        <fullName evidence="1">NBD/HSP70 family sugar kinase</fullName>
    </submittedName>
</protein>
<comment type="caution">
    <text evidence="1">The sequence shown here is derived from an EMBL/GenBank/DDBJ whole genome shotgun (WGS) entry which is preliminary data.</text>
</comment>
<dbReference type="Proteomes" id="UP001230426">
    <property type="component" value="Unassembled WGS sequence"/>
</dbReference>
<dbReference type="SUPFAM" id="SSF53067">
    <property type="entry name" value="Actin-like ATPase domain"/>
    <property type="match status" value="1"/>
</dbReference>
<sequence>MSGSVLAVDIGGTKFAVALVDPDGNVRATRRAATSGPCGRRSAS</sequence>
<keyword evidence="2" id="KW-1185">Reference proteome</keyword>
<dbReference type="EMBL" id="JAUSRB010000002">
    <property type="protein sequence ID" value="MDP9865034.1"/>
    <property type="molecule type" value="Genomic_DNA"/>
</dbReference>
<name>A0ABT9R709_9ACTN</name>